<dbReference type="EMBL" id="PEIB01000013">
    <property type="protein sequence ID" value="RXJ73066.1"/>
    <property type="molecule type" value="Genomic_DNA"/>
</dbReference>
<evidence type="ECO:0000313" key="1">
    <source>
        <dbReference type="EMBL" id="RXJ73066.1"/>
    </source>
</evidence>
<accession>A0A4Q0YQ03</accession>
<keyword evidence="2" id="KW-1185">Reference proteome</keyword>
<protein>
    <submittedName>
        <fullName evidence="1">Uncharacterized protein</fullName>
    </submittedName>
</protein>
<dbReference type="RefSeq" id="WP_129122509.1">
    <property type="nucleotide sequence ID" value="NZ_PEIB01000013.1"/>
</dbReference>
<name>A0A4Q0YQ03_9GAMM</name>
<dbReference type="OrthoDB" id="6187627at2"/>
<comment type="caution">
    <text evidence="1">The sequence shown here is derived from an EMBL/GenBank/DDBJ whole genome shotgun (WGS) entry which is preliminary data.</text>
</comment>
<dbReference type="Proteomes" id="UP000290287">
    <property type="component" value="Unassembled WGS sequence"/>
</dbReference>
<gene>
    <name evidence="1" type="ORF">CS022_12360</name>
</gene>
<sequence>MTYGYPAKTGDFVRDHWNHFYIDSHVEQNTPTLAVMHESTDLGDEVKVTIQLLDKEGGSESTRGIDKFMLLATDTLKLSRAEFNDGNGQQQNIEPSRVVADGNTYIFENIPTLKAQTLGDVNDKTPPENTLSLVFEKPTSAVSSKEEAPTSLIFIGGSNDDFFQQANLALNYPGSFGYPYKNNQIVYSSRHQILNGNNKFEEKHKLFTPQRAEEFCAEKGMTLGLLEPFKSKAMMSFQTKFLKYGTQVGLSHETGLPIAVSVPTTYLKNKIKETDKGAVIVCKE</sequence>
<reference evidence="1 2" key="1">
    <citation type="submission" date="2017-10" db="EMBL/GenBank/DDBJ databases">
        <title>Nyctiphanis sp. nov., isolated from the stomach of the euphausiid Nyctiphanes simplex (Hansen, 1911) in the Gulf of California.</title>
        <authorList>
            <person name="Gomez-Gil B."/>
            <person name="Aguilar-Mendez M."/>
            <person name="Lopez-Cortes A."/>
            <person name="Gomez-Gutierrez J."/>
            <person name="Roque A."/>
            <person name="Lang E."/>
            <person name="Gonzalez-Castillo A."/>
        </authorList>
    </citation>
    <scope>NUCLEOTIDE SEQUENCE [LARGE SCALE GENOMIC DNA]</scope>
    <source>
        <strain evidence="1 2">CAIM 600</strain>
    </source>
</reference>
<proteinExistence type="predicted"/>
<organism evidence="1 2">
    <name type="scientific">Veronia nyctiphanis</name>
    <dbReference type="NCBI Taxonomy" id="1278244"/>
    <lineage>
        <taxon>Bacteria</taxon>
        <taxon>Pseudomonadati</taxon>
        <taxon>Pseudomonadota</taxon>
        <taxon>Gammaproteobacteria</taxon>
        <taxon>Vibrionales</taxon>
        <taxon>Vibrionaceae</taxon>
        <taxon>Veronia</taxon>
    </lineage>
</organism>
<evidence type="ECO:0000313" key="2">
    <source>
        <dbReference type="Proteomes" id="UP000290287"/>
    </source>
</evidence>
<dbReference type="AlphaFoldDB" id="A0A4Q0YQ03"/>